<dbReference type="OrthoDB" id="10262720at2759"/>
<dbReference type="GO" id="GO:0005524">
    <property type="term" value="F:ATP binding"/>
    <property type="evidence" value="ECO:0007669"/>
    <property type="project" value="UniProtKB-KW"/>
</dbReference>
<keyword evidence="5" id="KW-0067">ATP-binding</keyword>
<dbReference type="FunFam" id="3.90.640.10:FF:000004">
    <property type="entry name" value="Heat shock 70 kDa protein 4"/>
    <property type="match status" value="1"/>
</dbReference>
<proteinExistence type="predicted"/>
<dbReference type="GO" id="GO:0005788">
    <property type="term" value="C:endoplasmic reticulum lumen"/>
    <property type="evidence" value="ECO:0007669"/>
    <property type="project" value="UniProtKB-SubCell"/>
</dbReference>
<keyword evidence="6" id="KW-0143">Chaperone</keyword>
<dbReference type="InterPro" id="IPR043129">
    <property type="entry name" value="ATPase_NBD"/>
</dbReference>
<dbReference type="Proteomes" id="UP000095751">
    <property type="component" value="Unassembled WGS sequence"/>
</dbReference>
<dbReference type="GO" id="GO:0030968">
    <property type="term" value="P:endoplasmic reticulum unfolded protein response"/>
    <property type="evidence" value="ECO:0007669"/>
    <property type="project" value="TreeGrafter"/>
</dbReference>
<keyword evidence="4" id="KW-0256">Endoplasmic reticulum</keyword>
<dbReference type="PRINTS" id="PR00301">
    <property type="entry name" value="HEATSHOCK70"/>
</dbReference>
<feature type="compositionally biased region" description="Basic and acidic residues" evidence="7">
    <location>
        <begin position="593"/>
        <end position="604"/>
    </location>
</feature>
<keyword evidence="9" id="KW-1185">Reference proteome</keyword>
<reference evidence="8 9" key="1">
    <citation type="submission" date="2016-09" db="EMBL/GenBank/DDBJ databases">
        <title>Extensive genetic diversity and differential bi-allelic expression allows diatom success in the polar Southern Ocean.</title>
        <authorList>
            <consortium name="DOE Joint Genome Institute"/>
            <person name="Mock T."/>
            <person name="Otillar R.P."/>
            <person name="Strauss J."/>
            <person name="Dupont C."/>
            <person name="Frickenhaus S."/>
            <person name="Maumus F."/>
            <person name="Mcmullan M."/>
            <person name="Sanges R."/>
            <person name="Schmutz J."/>
            <person name="Toseland A."/>
            <person name="Valas R."/>
            <person name="Veluchamy A."/>
            <person name="Ward B.J."/>
            <person name="Allen A."/>
            <person name="Barry K."/>
            <person name="Falciatore A."/>
            <person name="Ferrante M."/>
            <person name="Fortunato A.E."/>
            <person name="Gloeckner G."/>
            <person name="Gruber A."/>
            <person name="Hipkin R."/>
            <person name="Janech M."/>
            <person name="Kroth P."/>
            <person name="Leese F."/>
            <person name="Lindquist E."/>
            <person name="Lyon B.R."/>
            <person name="Martin J."/>
            <person name="Mayer C."/>
            <person name="Parker M."/>
            <person name="Quesneville H."/>
            <person name="Raymond J."/>
            <person name="Uhlig C."/>
            <person name="Valentin K.U."/>
            <person name="Worden A.Z."/>
            <person name="Armbrust E.V."/>
            <person name="Bowler C."/>
            <person name="Green B."/>
            <person name="Moulton V."/>
            <person name="Van Oosterhout C."/>
            <person name="Grigoriev I."/>
        </authorList>
    </citation>
    <scope>NUCLEOTIDE SEQUENCE [LARGE SCALE GENOMIC DNA]</scope>
    <source>
        <strain evidence="8 9">CCMP1102</strain>
    </source>
</reference>
<organism evidence="8 9">
    <name type="scientific">Fragilariopsis cylindrus CCMP1102</name>
    <dbReference type="NCBI Taxonomy" id="635003"/>
    <lineage>
        <taxon>Eukaryota</taxon>
        <taxon>Sar</taxon>
        <taxon>Stramenopiles</taxon>
        <taxon>Ochrophyta</taxon>
        <taxon>Bacillariophyta</taxon>
        <taxon>Bacillariophyceae</taxon>
        <taxon>Bacillariophycidae</taxon>
        <taxon>Bacillariales</taxon>
        <taxon>Bacillariaceae</taxon>
        <taxon>Fragilariopsis</taxon>
    </lineage>
</organism>
<feature type="region of interest" description="Disordered" evidence="7">
    <location>
        <begin position="820"/>
        <end position="937"/>
    </location>
</feature>
<dbReference type="SUPFAM" id="SSF53067">
    <property type="entry name" value="Actin-like ATPase domain"/>
    <property type="match status" value="2"/>
</dbReference>
<evidence type="ECO:0000256" key="6">
    <source>
        <dbReference type="ARBA" id="ARBA00023186"/>
    </source>
</evidence>
<dbReference type="Gene3D" id="1.20.1270.10">
    <property type="match status" value="1"/>
</dbReference>
<dbReference type="SUPFAM" id="SSF100934">
    <property type="entry name" value="Heat shock protein 70kD (HSP70), C-terminal subdomain"/>
    <property type="match status" value="1"/>
</dbReference>
<dbReference type="PANTHER" id="PTHR45639">
    <property type="entry name" value="HSC70CB, ISOFORM G-RELATED"/>
    <property type="match status" value="1"/>
</dbReference>
<dbReference type="EMBL" id="KV784365">
    <property type="protein sequence ID" value="OEU12263.1"/>
    <property type="molecule type" value="Genomic_DNA"/>
</dbReference>
<accession>A0A1E7F337</accession>
<dbReference type="KEGG" id="fcy:FRACYDRAFT_210974"/>
<comment type="subcellular location">
    <subcellularLocation>
        <location evidence="1">Endoplasmic reticulum lumen</location>
    </subcellularLocation>
</comment>
<evidence type="ECO:0000256" key="7">
    <source>
        <dbReference type="SAM" id="MobiDB-lite"/>
    </source>
</evidence>
<evidence type="ECO:0000256" key="3">
    <source>
        <dbReference type="ARBA" id="ARBA00022741"/>
    </source>
</evidence>
<feature type="compositionally biased region" description="Basic and acidic residues" evidence="7">
    <location>
        <begin position="820"/>
        <end position="829"/>
    </location>
</feature>
<evidence type="ECO:0000313" key="8">
    <source>
        <dbReference type="EMBL" id="OEU12263.1"/>
    </source>
</evidence>
<evidence type="ECO:0000313" key="9">
    <source>
        <dbReference type="Proteomes" id="UP000095751"/>
    </source>
</evidence>
<feature type="compositionally biased region" description="Basic and acidic residues" evidence="7">
    <location>
        <begin position="612"/>
        <end position="625"/>
    </location>
</feature>
<dbReference type="InterPro" id="IPR029047">
    <property type="entry name" value="HSP70_peptide-bd_sf"/>
</dbReference>
<dbReference type="Pfam" id="PF00012">
    <property type="entry name" value="HSP70"/>
    <property type="match status" value="1"/>
</dbReference>
<dbReference type="PROSITE" id="PS00329">
    <property type="entry name" value="HSP70_2"/>
    <property type="match status" value="1"/>
</dbReference>
<feature type="compositionally biased region" description="Acidic residues" evidence="7">
    <location>
        <begin position="909"/>
        <end position="918"/>
    </location>
</feature>
<dbReference type="Gene3D" id="2.60.34.10">
    <property type="entry name" value="Substrate Binding Domain Of DNAk, Chain A, domain 1"/>
    <property type="match status" value="1"/>
</dbReference>
<feature type="region of interest" description="Disordered" evidence="7">
    <location>
        <begin position="583"/>
        <end position="636"/>
    </location>
</feature>
<feature type="compositionally biased region" description="Acidic residues" evidence="7">
    <location>
        <begin position="879"/>
        <end position="898"/>
    </location>
</feature>
<keyword evidence="3" id="KW-0547">Nucleotide-binding</keyword>
<dbReference type="PANTHER" id="PTHR45639:SF3">
    <property type="entry name" value="HYPOXIA UP-REGULATED PROTEIN 1"/>
    <property type="match status" value="1"/>
</dbReference>
<keyword evidence="2" id="KW-0732">Signal</keyword>
<feature type="compositionally biased region" description="Basic and acidic residues" evidence="7">
    <location>
        <begin position="859"/>
        <end position="877"/>
    </location>
</feature>
<sequence length="937" mass="104941">MKHSVSVRGTILTAACVGILLTSMTYVSARAILGIDLGSLYMKVALVQRGAPLEIVTNMHSKRKTEQMILFDEGTRLYGSDASSLMARKPTKTPVAMSVMLGRDEDHPAVKILSERHFSLTPEYNETRKGLYLSIDGGKQIHTPEELTAMVLHYAEEITHQYGKEKGHTYGDITDCVLTVPSFATQTERQALLDAAELGGFRVLGLIDENTASAVNFGMDKTFEEPQIYLFYNLGGSSLQVSIIKFHSYEVPESKYSKKMKRVGSIEVLGKGWDSTLGGLAYDNRLVEYMADHFNREWRHARGHDKDIRDAPRAMTKIRLQANKVKHVLSANQEIPVHIDSLHDDLSLSMHFSRTQFEELCDDLTKRATDPIIDALASANVTLEEITAIELIGGGMRVPKVQSSLSTVLGDMELGMHINSDESMALGASFYGANISTAFRVRQVGLVDISPFAVGVTLEDLETDEEKKSGEDEDAWGKKATIFKANGKIGVKKTIAFTHDQDVHVSLDYSDPEKLPIGAKAELQRYKVSGVSAFAKEMEEKGLGKPKVSLQFELSQSGTTALIKAEAAVEETYTVEVEVEIDDEETAASFNETNEKETENKTEGSAESQNDTSKEDISEKEEEPKKKKTKLVNQEKKKTHRKSLDVEIYYVGKIQPLSKDLIEEYKLNIAELALLDKGRILLEEAKNKLESYFYSVKNKLIDDEENVAKISTEEQREELRKLSMEAEEWLFDEGDTADVETIQSKYDELATPAEMVWFRLKEMTARPAAVKALNERLVEIEEKFTNWVTNLTHITEEEKGDVFAKVENARKWLSDKVDAQAEKAAHDEPTFTSEEVPLQTKPIQKLISKLSKKPKPKPPKVEKKETEVNNTDDKSSNEGDNETVSEETFEETKEEESTSTDADEKNIDSEENETDEADKDTQSSEQPTQDDETGEEL</sequence>
<protein>
    <submittedName>
        <fullName evidence="8">HSP70-domain-containing protein</fullName>
    </submittedName>
</protein>
<dbReference type="CDD" id="cd10230">
    <property type="entry name" value="ASKHA_NBD_HSP70_HYOU1"/>
    <property type="match status" value="1"/>
</dbReference>
<evidence type="ECO:0000256" key="4">
    <source>
        <dbReference type="ARBA" id="ARBA00022824"/>
    </source>
</evidence>
<dbReference type="GO" id="GO:0034663">
    <property type="term" value="C:endoplasmic reticulum chaperone complex"/>
    <property type="evidence" value="ECO:0007669"/>
    <property type="project" value="TreeGrafter"/>
</dbReference>
<evidence type="ECO:0000256" key="1">
    <source>
        <dbReference type="ARBA" id="ARBA00004319"/>
    </source>
</evidence>
<name>A0A1E7F337_9STRA</name>
<dbReference type="InterPro" id="IPR013126">
    <property type="entry name" value="Hsp_70_fam"/>
</dbReference>
<dbReference type="Gene3D" id="3.90.640.10">
    <property type="entry name" value="Actin, Chain A, domain 4"/>
    <property type="match status" value="1"/>
</dbReference>
<evidence type="ECO:0000256" key="5">
    <source>
        <dbReference type="ARBA" id="ARBA00022840"/>
    </source>
</evidence>
<dbReference type="InterPro" id="IPR029048">
    <property type="entry name" value="HSP70_C_sf"/>
</dbReference>
<dbReference type="InParanoid" id="A0A1E7F337"/>
<evidence type="ECO:0000256" key="2">
    <source>
        <dbReference type="ARBA" id="ARBA00022729"/>
    </source>
</evidence>
<dbReference type="Gene3D" id="3.30.30.30">
    <property type="match status" value="1"/>
</dbReference>
<gene>
    <name evidence="8" type="ORF">FRACYDRAFT_210974</name>
</gene>
<dbReference type="GO" id="GO:0140662">
    <property type="term" value="F:ATP-dependent protein folding chaperone"/>
    <property type="evidence" value="ECO:0007669"/>
    <property type="project" value="InterPro"/>
</dbReference>
<feature type="compositionally biased region" description="Acidic residues" evidence="7">
    <location>
        <begin position="928"/>
        <end position="937"/>
    </location>
</feature>
<dbReference type="Gene3D" id="3.30.420.40">
    <property type="match status" value="2"/>
</dbReference>
<dbReference type="AlphaFoldDB" id="A0A1E7F337"/>
<dbReference type="InterPro" id="IPR018181">
    <property type="entry name" value="Heat_shock_70_CS"/>
</dbReference>